<gene>
    <name evidence="13" type="primary">ruvC</name>
    <name evidence="15" type="ORF">cpu_22760</name>
</gene>
<dbReference type="PROSITE" id="PS01321">
    <property type="entry name" value="RUVC"/>
    <property type="match status" value="1"/>
</dbReference>
<evidence type="ECO:0000256" key="8">
    <source>
        <dbReference type="ARBA" id="ARBA00022842"/>
    </source>
</evidence>
<dbReference type="AlphaFoldDB" id="A0A1L8CXV3"/>
<feature type="active site" evidence="13">
    <location>
        <position position="139"/>
    </location>
</feature>
<keyword evidence="16" id="KW-1185">Reference proteome</keyword>
<evidence type="ECO:0000256" key="6">
    <source>
        <dbReference type="ARBA" id="ARBA00022763"/>
    </source>
</evidence>
<evidence type="ECO:0000256" key="9">
    <source>
        <dbReference type="ARBA" id="ARBA00023125"/>
    </source>
</evidence>
<keyword evidence="6 13" id="KW-0227">DNA damage</keyword>
<sequence length="158" mass="16990">MKIIGIDPGTALMGVGILEKVGNKLKVISYEAISTPKITKEQRLKLIFQNLNSIITKEQPELVAVEELFFSKNVKTAISVGEARGVALLVAALNNLPVIEIKPVEVKNIVTGYGHAPKFQVEYMITKLLGLKEPPKPDDVADALAIAYAGLIKLGGSV</sequence>
<evidence type="ECO:0000313" key="15">
    <source>
        <dbReference type="EMBL" id="GAV23766.1"/>
    </source>
</evidence>
<dbReference type="EC" id="3.1.21.10" evidence="13 14"/>
<evidence type="ECO:0000256" key="14">
    <source>
        <dbReference type="NCBIfam" id="TIGR00228"/>
    </source>
</evidence>
<dbReference type="GO" id="GO:0003677">
    <property type="term" value="F:DNA binding"/>
    <property type="evidence" value="ECO:0007669"/>
    <property type="project" value="UniProtKB-KW"/>
</dbReference>
<evidence type="ECO:0000256" key="12">
    <source>
        <dbReference type="ARBA" id="ARBA00029354"/>
    </source>
</evidence>
<evidence type="ECO:0000256" key="7">
    <source>
        <dbReference type="ARBA" id="ARBA00022801"/>
    </source>
</evidence>
<dbReference type="PRINTS" id="PR00696">
    <property type="entry name" value="RSOLVASERUVC"/>
</dbReference>
<keyword evidence="4 13" id="KW-0479">Metal-binding</keyword>
<keyword evidence="10 13" id="KW-0233">DNA recombination</keyword>
<dbReference type="GO" id="GO:0006281">
    <property type="term" value="P:DNA repair"/>
    <property type="evidence" value="ECO:0007669"/>
    <property type="project" value="UniProtKB-UniRule"/>
</dbReference>
<comment type="similarity">
    <text evidence="1 13">Belongs to the RuvC family.</text>
</comment>
<keyword evidence="5 13" id="KW-0255">Endonuclease</keyword>
<accession>A0A1L8CXV3</accession>
<dbReference type="EMBL" id="BDJK01000055">
    <property type="protein sequence ID" value="GAV23766.1"/>
    <property type="molecule type" value="Genomic_DNA"/>
</dbReference>
<organism evidence="15 16">
    <name type="scientific">Carboxydothermus pertinax</name>
    <dbReference type="NCBI Taxonomy" id="870242"/>
    <lineage>
        <taxon>Bacteria</taxon>
        <taxon>Bacillati</taxon>
        <taxon>Bacillota</taxon>
        <taxon>Clostridia</taxon>
        <taxon>Thermoanaerobacterales</taxon>
        <taxon>Thermoanaerobacteraceae</taxon>
        <taxon>Carboxydothermus</taxon>
    </lineage>
</organism>
<dbReference type="InterPro" id="IPR020563">
    <property type="entry name" value="X-over_junc_endoDNase_Mg_BS"/>
</dbReference>
<dbReference type="PANTHER" id="PTHR30194:SF3">
    <property type="entry name" value="CROSSOVER JUNCTION ENDODEOXYRIBONUCLEASE RUVC"/>
    <property type="match status" value="1"/>
</dbReference>
<dbReference type="GO" id="GO:0006310">
    <property type="term" value="P:DNA recombination"/>
    <property type="evidence" value="ECO:0007669"/>
    <property type="project" value="UniProtKB-UniRule"/>
</dbReference>
<dbReference type="STRING" id="870242.cpu_22760"/>
<feature type="binding site" evidence="13">
    <location>
        <position position="139"/>
    </location>
    <ligand>
        <name>Mg(2+)</name>
        <dbReference type="ChEBI" id="CHEBI:18420"/>
        <label>1</label>
    </ligand>
</feature>
<evidence type="ECO:0000256" key="5">
    <source>
        <dbReference type="ARBA" id="ARBA00022759"/>
    </source>
</evidence>
<keyword evidence="9 13" id="KW-0238">DNA-binding</keyword>
<dbReference type="OrthoDB" id="9805499at2"/>
<dbReference type="SUPFAM" id="SSF53098">
    <property type="entry name" value="Ribonuclease H-like"/>
    <property type="match status" value="1"/>
</dbReference>
<keyword evidence="7 13" id="KW-0378">Hydrolase</keyword>
<evidence type="ECO:0000256" key="10">
    <source>
        <dbReference type="ARBA" id="ARBA00023172"/>
    </source>
</evidence>
<dbReference type="GO" id="GO:0000287">
    <property type="term" value="F:magnesium ion binding"/>
    <property type="evidence" value="ECO:0007669"/>
    <property type="project" value="UniProtKB-UniRule"/>
</dbReference>
<keyword evidence="3 13" id="KW-0540">Nuclease</keyword>
<keyword evidence="2 13" id="KW-0963">Cytoplasm</keyword>
<feature type="active site" evidence="13">
    <location>
        <position position="7"/>
    </location>
</feature>
<comment type="function">
    <text evidence="13">The RuvA-RuvB-RuvC complex processes Holliday junction (HJ) DNA during genetic recombination and DNA repair. Endonuclease that resolves HJ intermediates. Cleaves cruciform DNA by making single-stranded nicks across the HJ at symmetrical positions within the homologous arms, yielding a 5'-phosphate and a 3'-hydroxyl group; requires a central core of homology in the junction. The consensus cleavage sequence is 5'-(A/T)TT(C/G)-3'. Cleavage occurs on the 3'-side of the TT dinucleotide at the point of strand exchange. HJ branch migration catalyzed by RuvA-RuvB allows RuvC to scan DNA until it finds its consensus sequence, where it cleaves and resolves the cruciform DNA.</text>
</comment>
<dbReference type="FunFam" id="3.30.420.10:FF:000002">
    <property type="entry name" value="Crossover junction endodeoxyribonuclease RuvC"/>
    <property type="match status" value="1"/>
</dbReference>
<protein>
    <recommendedName>
        <fullName evidence="13 14">Crossover junction endodeoxyribonuclease RuvC</fullName>
        <ecNumber evidence="13 14">3.1.21.10</ecNumber>
    </recommendedName>
    <alternativeName>
        <fullName evidence="13">Holliday junction nuclease RuvC</fullName>
    </alternativeName>
    <alternativeName>
        <fullName evidence="13">Holliday junction resolvase RuvC</fullName>
    </alternativeName>
</protein>
<evidence type="ECO:0000256" key="11">
    <source>
        <dbReference type="ARBA" id="ARBA00023204"/>
    </source>
</evidence>
<dbReference type="GO" id="GO:0005737">
    <property type="term" value="C:cytoplasm"/>
    <property type="evidence" value="ECO:0007669"/>
    <property type="project" value="UniProtKB-SubCell"/>
</dbReference>
<comment type="subunit">
    <text evidence="13">Homodimer which binds Holliday junction (HJ) DNA. The HJ becomes 2-fold symmetrical on binding to RuvC with unstacked arms; it has a different conformation from HJ DNA in complex with RuvA. In the full resolvosome a probable DNA-RuvA(4)-RuvB(12)-RuvC(2) complex forms which resolves the HJ.</text>
</comment>
<evidence type="ECO:0000256" key="13">
    <source>
        <dbReference type="HAMAP-Rule" id="MF_00034"/>
    </source>
</evidence>
<dbReference type="GO" id="GO:0008821">
    <property type="term" value="F:crossover junction DNA endonuclease activity"/>
    <property type="evidence" value="ECO:0007669"/>
    <property type="project" value="UniProtKB-UniRule"/>
</dbReference>
<name>A0A1L8CXV3_9THEO</name>
<dbReference type="InterPro" id="IPR036397">
    <property type="entry name" value="RNaseH_sf"/>
</dbReference>
<comment type="caution">
    <text evidence="15">The sequence shown here is derived from an EMBL/GenBank/DDBJ whole genome shotgun (WGS) entry which is preliminary data.</text>
</comment>
<comment type="cofactor">
    <cofactor evidence="13">
        <name>Mg(2+)</name>
        <dbReference type="ChEBI" id="CHEBI:18420"/>
    </cofactor>
    <text evidence="13">Binds 2 Mg(2+) ion per subunit.</text>
</comment>
<reference evidence="16" key="1">
    <citation type="submission" date="2016-12" db="EMBL/GenBank/DDBJ databases">
        <title>Draft Genome Sequences od Carboxydothermus pertinax and islandicus, Hydrogenogenic Carboxydotrophic Bacteria.</title>
        <authorList>
            <person name="Fukuyama Y."/>
            <person name="Ohmae K."/>
            <person name="Yoneda Y."/>
            <person name="Yoshida T."/>
            <person name="Sako Y."/>
        </authorList>
    </citation>
    <scope>NUCLEOTIDE SEQUENCE [LARGE SCALE GENOMIC DNA]</scope>
    <source>
        <strain evidence="16">Ug1</strain>
    </source>
</reference>
<comment type="subcellular location">
    <subcellularLocation>
        <location evidence="13">Cytoplasm</location>
    </subcellularLocation>
</comment>
<dbReference type="InterPro" id="IPR012337">
    <property type="entry name" value="RNaseH-like_sf"/>
</dbReference>
<dbReference type="NCBIfam" id="NF000711">
    <property type="entry name" value="PRK00039.2-1"/>
    <property type="match status" value="1"/>
</dbReference>
<keyword evidence="8 13" id="KW-0460">Magnesium</keyword>
<dbReference type="PANTHER" id="PTHR30194">
    <property type="entry name" value="CROSSOVER JUNCTION ENDODEOXYRIBONUCLEASE RUVC"/>
    <property type="match status" value="1"/>
</dbReference>
<dbReference type="GO" id="GO:0048476">
    <property type="term" value="C:Holliday junction resolvase complex"/>
    <property type="evidence" value="ECO:0007669"/>
    <property type="project" value="UniProtKB-UniRule"/>
</dbReference>
<dbReference type="NCBIfam" id="TIGR00228">
    <property type="entry name" value="ruvC"/>
    <property type="match status" value="1"/>
</dbReference>
<evidence type="ECO:0000256" key="2">
    <source>
        <dbReference type="ARBA" id="ARBA00022490"/>
    </source>
</evidence>
<dbReference type="Pfam" id="PF02075">
    <property type="entry name" value="RuvC"/>
    <property type="match status" value="1"/>
</dbReference>
<evidence type="ECO:0000256" key="4">
    <source>
        <dbReference type="ARBA" id="ARBA00022723"/>
    </source>
</evidence>
<feature type="binding site" evidence="13">
    <location>
        <position position="66"/>
    </location>
    <ligand>
        <name>Mg(2+)</name>
        <dbReference type="ChEBI" id="CHEBI:18420"/>
        <label>2</label>
    </ligand>
</feature>
<feature type="active site" evidence="13">
    <location>
        <position position="66"/>
    </location>
</feature>
<proteinExistence type="inferred from homology"/>
<evidence type="ECO:0000256" key="3">
    <source>
        <dbReference type="ARBA" id="ARBA00022722"/>
    </source>
</evidence>
<dbReference type="HAMAP" id="MF_00034">
    <property type="entry name" value="RuvC"/>
    <property type="match status" value="1"/>
</dbReference>
<evidence type="ECO:0000313" key="16">
    <source>
        <dbReference type="Proteomes" id="UP000187485"/>
    </source>
</evidence>
<comment type="catalytic activity">
    <reaction evidence="12 13">
        <text>Endonucleolytic cleavage at a junction such as a reciprocal single-stranded crossover between two homologous DNA duplexes (Holliday junction).</text>
        <dbReference type="EC" id="3.1.21.10"/>
    </reaction>
</comment>
<dbReference type="Gene3D" id="3.30.420.10">
    <property type="entry name" value="Ribonuclease H-like superfamily/Ribonuclease H"/>
    <property type="match status" value="1"/>
</dbReference>
<feature type="binding site" evidence="13">
    <location>
        <position position="7"/>
    </location>
    <ligand>
        <name>Mg(2+)</name>
        <dbReference type="ChEBI" id="CHEBI:18420"/>
        <label>1</label>
    </ligand>
</feature>
<keyword evidence="11 13" id="KW-0234">DNA repair</keyword>
<dbReference type="Proteomes" id="UP000187485">
    <property type="component" value="Unassembled WGS sequence"/>
</dbReference>
<evidence type="ECO:0000256" key="1">
    <source>
        <dbReference type="ARBA" id="ARBA00009518"/>
    </source>
</evidence>
<dbReference type="CDD" id="cd16962">
    <property type="entry name" value="RuvC"/>
    <property type="match status" value="1"/>
</dbReference>
<dbReference type="InterPro" id="IPR002176">
    <property type="entry name" value="X-over_junc_endoDNase_RuvC"/>
</dbReference>